<dbReference type="Pfam" id="PF00370">
    <property type="entry name" value="FGGY_N"/>
    <property type="match status" value="1"/>
</dbReference>
<dbReference type="PANTHER" id="PTHR43095">
    <property type="entry name" value="SUGAR KINASE"/>
    <property type="match status" value="1"/>
</dbReference>
<reference evidence="7" key="1">
    <citation type="journal article" date="2019" name="Int. J. Syst. Evol. Microbiol.">
        <title>The Global Catalogue of Microorganisms (GCM) 10K type strain sequencing project: providing services to taxonomists for standard genome sequencing and annotation.</title>
        <authorList>
            <consortium name="The Broad Institute Genomics Platform"/>
            <consortium name="The Broad Institute Genome Sequencing Center for Infectious Disease"/>
            <person name="Wu L."/>
            <person name="Ma J."/>
        </authorList>
    </citation>
    <scope>NUCLEOTIDE SEQUENCE [LARGE SCALE GENOMIC DNA]</scope>
    <source>
        <strain evidence="7">JCM 16904</strain>
    </source>
</reference>
<sequence length="513" mass="51530">MTPLVLAIDQGTTSTKVAAVDATGRIVARVSRPTAVFRDGDGRVEARPGDWWAAVAGLIGELGGEVPPAAVRSVAICGFMHTLVPFGRAGPYDDVAVPLPGDRRPGVDEAAFAGVGSAGGRAALARFAAWAAGRNLDLATAVTVKDYLRAKLTDAVPAAARRASRRAAHRDGGVVATDRYDGAGCGLLVAGTGEPESSAVALLRSLGGEPPPMLGPAEVAGTVSARAARLTGLPAGIPVAVGTGDWAATCLGIGAVLPGRGCLYLGTSAAYGGFPDEAALREVAPPRCATVAVGGGALLGWAGRLLFGPPPGETTAHSVSGVRGEPTTWGEAAAVRALLDAAERGRPGTGGARFVPGFALAAGPRERGLGRGELRGLGPDVSREDAARAVVEGVAMGLRRCLAPHLTGDLTVCGGGARDPRWVQVLADVLGRPVTVAGEPDAASTGLGVLAWRALGKEADRSAPAPALTVEPRPAATGHYADRYAEFTSALVSGLPGLSSGRSANDSADLLRG</sequence>
<evidence type="ECO:0000256" key="3">
    <source>
        <dbReference type="ARBA" id="ARBA00022777"/>
    </source>
</evidence>
<feature type="domain" description="Carbohydrate kinase FGGY N-terminal" evidence="4">
    <location>
        <begin position="5"/>
        <end position="86"/>
    </location>
</feature>
<evidence type="ECO:0000313" key="7">
    <source>
        <dbReference type="Proteomes" id="UP001500902"/>
    </source>
</evidence>
<keyword evidence="2" id="KW-0808">Transferase</keyword>
<evidence type="ECO:0000313" key="6">
    <source>
        <dbReference type="EMBL" id="GAA3646480.1"/>
    </source>
</evidence>
<dbReference type="SUPFAM" id="SSF53067">
    <property type="entry name" value="Actin-like ATPase domain"/>
    <property type="match status" value="2"/>
</dbReference>
<evidence type="ECO:0000256" key="2">
    <source>
        <dbReference type="ARBA" id="ARBA00022679"/>
    </source>
</evidence>
<feature type="domain" description="Carbohydrate kinase FGGY C-terminal" evidence="5">
    <location>
        <begin position="329"/>
        <end position="454"/>
    </location>
</feature>
<evidence type="ECO:0000256" key="1">
    <source>
        <dbReference type="ARBA" id="ARBA00009156"/>
    </source>
</evidence>
<dbReference type="CDD" id="cd00366">
    <property type="entry name" value="ASKHA_NBD_FGGY"/>
    <property type="match status" value="1"/>
</dbReference>
<proteinExistence type="inferred from homology"/>
<dbReference type="PIRSF" id="PIRSF000538">
    <property type="entry name" value="GlpK"/>
    <property type="match status" value="1"/>
</dbReference>
<dbReference type="GO" id="GO:0016301">
    <property type="term" value="F:kinase activity"/>
    <property type="evidence" value="ECO:0007669"/>
    <property type="project" value="UniProtKB-KW"/>
</dbReference>
<keyword evidence="3 6" id="KW-0418">Kinase</keyword>
<dbReference type="RefSeq" id="WP_344872789.1">
    <property type="nucleotide sequence ID" value="NZ_BAAAZP010000009.1"/>
</dbReference>
<gene>
    <name evidence="6" type="ORF">GCM10022224_006610</name>
</gene>
<dbReference type="InterPro" id="IPR000577">
    <property type="entry name" value="Carb_kinase_FGGY"/>
</dbReference>
<dbReference type="InterPro" id="IPR018485">
    <property type="entry name" value="FGGY_C"/>
</dbReference>
<dbReference type="Pfam" id="PF02782">
    <property type="entry name" value="FGGY_C"/>
    <property type="match status" value="1"/>
</dbReference>
<dbReference type="Gene3D" id="3.30.420.40">
    <property type="match status" value="3"/>
</dbReference>
<dbReference type="EMBL" id="BAAAZP010000009">
    <property type="protein sequence ID" value="GAA3646480.1"/>
    <property type="molecule type" value="Genomic_DNA"/>
</dbReference>
<protein>
    <submittedName>
        <fullName evidence="6">FGGY-family carbohydrate kinase</fullName>
    </submittedName>
</protein>
<organism evidence="6 7">
    <name type="scientific">Nonomuraea antimicrobica</name>
    <dbReference type="NCBI Taxonomy" id="561173"/>
    <lineage>
        <taxon>Bacteria</taxon>
        <taxon>Bacillati</taxon>
        <taxon>Actinomycetota</taxon>
        <taxon>Actinomycetes</taxon>
        <taxon>Streptosporangiales</taxon>
        <taxon>Streptosporangiaceae</taxon>
        <taxon>Nonomuraea</taxon>
    </lineage>
</organism>
<dbReference type="InterPro" id="IPR018484">
    <property type="entry name" value="FGGY_N"/>
</dbReference>
<accession>A0ABP7B1S2</accession>
<evidence type="ECO:0000259" key="4">
    <source>
        <dbReference type="Pfam" id="PF00370"/>
    </source>
</evidence>
<comment type="similarity">
    <text evidence="1">Belongs to the FGGY kinase family.</text>
</comment>
<keyword evidence="7" id="KW-1185">Reference proteome</keyword>
<evidence type="ECO:0000259" key="5">
    <source>
        <dbReference type="Pfam" id="PF02782"/>
    </source>
</evidence>
<dbReference type="Proteomes" id="UP001500902">
    <property type="component" value="Unassembled WGS sequence"/>
</dbReference>
<name>A0ABP7B1S2_9ACTN</name>
<dbReference type="InterPro" id="IPR043129">
    <property type="entry name" value="ATPase_NBD"/>
</dbReference>
<comment type="caution">
    <text evidence="6">The sequence shown here is derived from an EMBL/GenBank/DDBJ whole genome shotgun (WGS) entry which is preliminary data.</text>
</comment>
<dbReference type="InterPro" id="IPR050406">
    <property type="entry name" value="FGGY_Carb_Kinase"/>
</dbReference>